<dbReference type="PANTHER" id="PTHR48022:SF25">
    <property type="entry name" value="QUINATE TRANSPORTER, PUTATIVE (AFU_ORTHOLOGUE AFUA_5G12950)-RELATED"/>
    <property type="match status" value="1"/>
</dbReference>
<keyword evidence="4 8" id="KW-0812">Transmembrane</keyword>
<feature type="transmembrane region" description="Helical" evidence="8">
    <location>
        <begin position="126"/>
        <end position="142"/>
    </location>
</feature>
<gene>
    <name evidence="10" type="ORF">Daesc_002084</name>
</gene>
<feature type="transmembrane region" description="Helical" evidence="8">
    <location>
        <begin position="341"/>
        <end position="363"/>
    </location>
</feature>
<feature type="transmembrane region" description="Helical" evidence="8">
    <location>
        <begin position="372"/>
        <end position="391"/>
    </location>
</feature>
<dbReference type="InterPro" id="IPR005828">
    <property type="entry name" value="MFS_sugar_transport-like"/>
</dbReference>
<keyword evidence="5 8" id="KW-1133">Transmembrane helix</keyword>
<keyword evidence="11" id="KW-1185">Reference proteome</keyword>
<reference evidence="10 11" key="1">
    <citation type="journal article" date="2024" name="Front Chem Biol">
        <title>Unveiling the potential of Daldinia eschscholtzii MFLUCC 19-0629 through bioactivity and bioinformatics studies for enhanced sustainable agriculture production.</title>
        <authorList>
            <person name="Brooks S."/>
            <person name="Weaver J.A."/>
            <person name="Klomchit A."/>
            <person name="Alharthi S.A."/>
            <person name="Onlamun T."/>
            <person name="Nurani R."/>
            <person name="Vong T.K."/>
            <person name="Alberti F."/>
            <person name="Greco C."/>
        </authorList>
    </citation>
    <scope>NUCLEOTIDE SEQUENCE [LARGE SCALE GENOMIC DNA]</scope>
    <source>
        <strain evidence="10">MFLUCC 19-0629</strain>
    </source>
</reference>
<name>A0AAX6MWD1_9PEZI</name>
<evidence type="ECO:0000256" key="6">
    <source>
        <dbReference type="ARBA" id="ARBA00023136"/>
    </source>
</evidence>
<evidence type="ECO:0000256" key="8">
    <source>
        <dbReference type="SAM" id="Phobius"/>
    </source>
</evidence>
<dbReference type="InterPro" id="IPR005829">
    <property type="entry name" value="Sugar_transporter_CS"/>
</dbReference>
<dbReference type="EMBL" id="JBANMG010000002">
    <property type="protein sequence ID" value="KAK6956804.1"/>
    <property type="molecule type" value="Genomic_DNA"/>
</dbReference>
<dbReference type="NCBIfam" id="TIGR00879">
    <property type="entry name" value="SP"/>
    <property type="match status" value="1"/>
</dbReference>
<feature type="transmembrane region" description="Helical" evidence="8">
    <location>
        <begin position="184"/>
        <end position="202"/>
    </location>
</feature>
<protein>
    <recommendedName>
        <fullName evidence="9">Major facilitator superfamily (MFS) profile domain-containing protein</fullName>
    </recommendedName>
</protein>
<evidence type="ECO:0000256" key="1">
    <source>
        <dbReference type="ARBA" id="ARBA00004141"/>
    </source>
</evidence>
<sequence>MDEIQPLLRRSSEDEQSLSITTKMTGTTLGKIRAYWLGSVVCMGGFLFGYDSGIVGKQAYAILYSKEDDIKRGVLTMASFQSDYRYGSADKTHTNSLSVGLQQLGGFLACFLAWPLTDRLGRKKSLMISSFIFCIGAAIQTINTHSLAAFYVARVVAGLGLGAATVVVPMFNSEMMPKEMRGQVGSFFQWFYTFGIFVSYWVDYGVARNISSTNPSQWQIPIGLQLAPAAFLGLGMLTVPESARWLMKKGRHEEAWKSLQWIRADSSQATADEMEEIRSGVTAESAATEGFRFQELLEGENFKRVFAAFAIFTAQQATGATAFAYFGPQYFNLIVANDEQSLLLTAIFGAVKVVACGIFVMFFSERLSRRQVLIGGAAFMAACQITTAAVVKSFPAPKEGGSSVAPSGIATVALIYLFVIAYNFSWGPMPWPYVSEIFPARIREPGVAVGVASQWLFNFIFSLTTPYMISSLGWGTFLLWGIFDAVIAVLAFAFLKETRGLSLEAIAQQRFKVNSSPDNTVDKSKDVYAEHHEAVHFDFEGYDTSPVWDSDGKVYIVGGHAWKVL</sequence>
<evidence type="ECO:0000313" key="10">
    <source>
        <dbReference type="EMBL" id="KAK6956804.1"/>
    </source>
</evidence>
<dbReference type="InterPro" id="IPR050360">
    <property type="entry name" value="MFS_Sugar_Transporters"/>
</dbReference>
<dbReference type="InterPro" id="IPR036259">
    <property type="entry name" value="MFS_trans_sf"/>
</dbReference>
<dbReference type="Pfam" id="PF00083">
    <property type="entry name" value="Sugar_tr"/>
    <property type="match status" value="1"/>
</dbReference>
<evidence type="ECO:0000256" key="3">
    <source>
        <dbReference type="ARBA" id="ARBA00022448"/>
    </source>
</evidence>
<feature type="transmembrane region" description="Helical" evidence="8">
    <location>
        <begin position="222"/>
        <end position="239"/>
    </location>
</feature>
<keyword evidence="3 7" id="KW-0813">Transport</keyword>
<evidence type="ECO:0000256" key="7">
    <source>
        <dbReference type="RuleBase" id="RU003346"/>
    </source>
</evidence>
<keyword evidence="6 8" id="KW-0472">Membrane</keyword>
<dbReference type="Gene3D" id="1.20.1250.20">
    <property type="entry name" value="MFS general substrate transporter like domains"/>
    <property type="match status" value="1"/>
</dbReference>
<feature type="transmembrane region" description="Helical" evidence="8">
    <location>
        <begin position="446"/>
        <end position="469"/>
    </location>
</feature>
<accession>A0AAX6MWD1</accession>
<proteinExistence type="inferred from homology"/>
<feature type="transmembrane region" description="Helical" evidence="8">
    <location>
        <begin position="148"/>
        <end position="172"/>
    </location>
</feature>
<feature type="transmembrane region" description="Helical" evidence="8">
    <location>
        <begin position="32"/>
        <end position="50"/>
    </location>
</feature>
<dbReference type="PANTHER" id="PTHR48022">
    <property type="entry name" value="PLASTIDIC GLUCOSE TRANSPORTER 4"/>
    <property type="match status" value="1"/>
</dbReference>
<dbReference type="GO" id="GO:0005351">
    <property type="term" value="F:carbohydrate:proton symporter activity"/>
    <property type="evidence" value="ECO:0007669"/>
    <property type="project" value="TreeGrafter"/>
</dbReference>
<dbReference type="SUPFAM" id="SSF103473">
    <property type="entry name" value="MFS general substrate transporter"/>
    <property type="match status" value="1"/>
</dbReference>
<dbReference type="InterPro" id="IPR003663">
    <property type="entry name" value="Sugar/inositol_transpt"/>
</dbReference>
<comment type="similarity">
    <text evidence="2 7">Belongs to the major facilitator superfamily. Sugar transporter (TC 2.A.1.1) family.</text>
</comment>
<feature type="transmembrane region" description="Helical" evidence="8">
    <location>
        <begin position="305"/>
        <end position="326"/>
    </location>
</feature>
<evidence type="ECO:0000256" key="4">
    <source>
        <dbReference type="ARBA" id="ARBA00022692"/>
    </source>
</evidence>
<dbReference type="FunFam" id="1.20.1250.20:FF:000090">
    <property type="entry name" value="MFS sugar transporter, putative"/>
    <property type="match status" value="1"/>
</dbReference>
<feature type="transmembrane region" description="Helical" evidence="8">
    <location>
        <begin position="403"/>
        <end position="425"/>
    </location>
</feature>
<dbReference type="AlphaFoldDB" id="A0AAX6MWD1"/>
<comment type="caution">
    <text evidence="10">The sequence shown here is derived from an EMBL/GenBank/DDBJ whole genome shotgun (WGS) entry which is preliminary data.</text>
</comment>
<organism evidence="10 11">
    <name type="scientific">Daldinia eschscholtzii</name>
    <dbReference type="NCBI Taxonomy" id="292717"/>
    <lineage>
        <taxon>Eukaryota</taxon>
        <taxon>Fungi</taxon>
        <taxon>Dikarya</taxon>
        <taxon>Ascomycota</taxon>
        <taxon>Pezizomycotina</taxon>
        <taxon>Sordariomycetes</taxon>
        <taxon>Xylariomycetidae</taxon>
        <taxon>Xylariales</taxon>
        <taxon>Hypoxylaceae</taxon>
        <taxon>Daldinia</taxon>
    </lineage>
</organism>
<evidence type="ECO:0000256" key="2">
    <source>
        <dbReference type="ARBA" id="ARBA00010992"/>
    </source>
</evidence>
<evidence type="ECO:0000259" key="9">
    <source>
        <dbReference type="PROSITE" id="PS50850"/>
    </source>
</evidence>
<evidence type="ECO:0000313" key="11">
    <source>
        <dbReference type="Proteomes" id="UP001369815"/>
    </source>
</evidence>
<feature type="transmembrane region" description="Helical" evidence="8">
    <location>
        <begin position="96"/>
        <end position="114"/>
    </location>
</feature>
<dbReference type="InterPro" id="IPR020846">
    <property type="entry name" value="MFS_dom"/>
</dbReference>
<dbReference type="GO" id="GO:0016020">
    <property type="term" value="C:membrane"/>
    <property type="evidence" value="ECO:0007669"/>
    <property type="project" value="UniProtKB-SubCell"/>
</dbReference>
<dbReference type="PRINTS" id="PR00171">
    <property type="entry name" value="SUGRTRNSPORT"/>
</dbReference>
<comment type="subcellular location">
    <subcellularLocation>
        <location evidence="1">Membrane</location>
        <topology evidence="1">Multi-pass membrane protein</topology>
    </subcellularLocation>
</comment>
<feature type="transmembrane region" description="Helical" evidence="8">
    <location>
        <begin position="475"/>
        <end position="495"/>
    </location>
</feature>
<dbReference type="PROSITE" id="PS50850">
    <property type="entry name" value="MFS"/>
    <property type="match status" value="1"/>
</dbReference>
<feature type="domain" description="Major facilitator superfamily (MFS) profile" evidence="9">
    <location>
        <begin position="37"/>
        <end position="499"/>
    </location>
</feature>
<evidence type="ECO:0000256" key="5">
    <source>
        <dbReference type="ARBA" id="ARBA00022989"/>
    </source>
</evidence>
<dbReference type="PROSITE" id="PS00217">
    <property type="entry name" value="SUGAR_TRANSPORT_2"/>
    <property type="match status" value="1"/>
</dbReference>
<dbReference type="Proteomes" id="UP001369815">
    <property type="component" value="Unassembled WGS sequence"/>
</dbReference>